<dbReference type="Pfam" id="PF00280">
    <property type="entry name" value="potato_inhibit"/>
    <property type="match status" value="1"/>
</dbReference>
<sequence length="20" mass="2200">DRVRVFVNDEGIVTIVPTIG</sequence>
<dbReference type="InterPro" id="IPR000864">
    <property type="entry name" value="Prot_inh_pot1"/>
</dbReference>
<evidence type="ECO:0000313" key="2">
    <source>
        <dbReference type="Proteomes" id="UP000663823"/>
    </source>
</evidence>
<gene>
    <name evidence="1" type="ORF">OTI717_LOCUS41591</name>
</gene>
<reference evidence="1" key="1">
    <citation type="submission" date="2021-02" db="EMBL/GenBank/DDBJ databases">
        <authorList>
            <person name="Nowell W R."/>
        </authorList>
    </citation>
    <scope>NUCLEOTIDE SEQUENCE</scope>
</reference>
<proteinExistence type="predicted"/>
<dbReference type="GO" id="GO:0004867">
    <property type="term" value="F:serine-type endopeptidase inhibitor activity"/>
    <property type="evidence" value="ECO:0007669"/>
    <property type="project" value="InterPro"/>
</dbReference>
<name>A0A820H2T0_9BILA</name>
<dbReference type="Gene3D" id="3.30.10.10">
    <property type="entry name" value="Trypsin Inhibitor V, subunit A"/>
    <property type="match status" value="1"/>
</dbReference>
<evidence type="ECO:0000313" key="1">
    <source>
        <dbReference type="EMBL" id="CAF4286434.1"/>
    </source>
</evidence>
<protein>
    <submittedName>
        <fullName evidence="1">Uncharacterized protein</fullName>
    </submittedName>
</protein>
<comment type="caution">
    <text evidence="1">The sequence shown here is derived from an EMBL/GenBank/DDBJ whole genome shotgun (WGS) entry which is preliminary data.</text>
</comment>
<organism evidence="1 2">
    <name type="scientific">Rotaria sordida</name>
    <dbReference type="NCBI Taxonomy" id="392033"/>
    <lineage>
        <taxon>Eukaryota</taxon>
        <taxon>Metazoa</taxon>
        <taxon>Spiralia</taxon>
        <taxon>Gnathifera</taxon>
        <taxon>Rotifera</taxon>
        <taxon>Eurotatoria</taxon>
        <taxon>Bdelloidea</taxon>
        <taxon>Philodinida</taxon>
        <taxon>Philodinidae</taxon>
        <taxon>Rotaria</taxon>
    </lineage>
</organism>
<dbReference type="GO" id="GO:0009611">
    <property type="term" value="P:response to wounding"/>
    <property type="evidence" value="ECO:0007669"/>
    <property type="project" value="InterPro"/>
</dbReference>
<feature type="non-terminal residue" evidence="1">
    <location>
        <position position="1"/>
    </location>
</feature>
<dbReference type="Proteomes" id="UP000663823">
    <property type="component" value="Unassembled WGS sequence"/>
</dbReference>
<accession>A0A820H2T0</accession>
<dbReference type="EMBL" id="CAJOAX010042574">
    <property type="protein sequence ID" value="CAF4286434.1"/>
    <property type="molecule type" value="Genomic_DNA"/>
</dbReference>
<dbReference type="AlphaFoldDB" id="A0A820H2T0"/>